<sequence length="423" mass="49203">MSLGDVTPRREGALGRRKRPESLADWSPPTKDRLRTYADGVAAGYAVPESTRQEFIDASTLLTHKLMIVTLYLVSSEFKENVISRIRGVLLDPKLPSYKLRFLDRLMMITLWSSKANIYDVLKALACKSSREMTGEIWGRVAWLQMKLVDYSAGGQPEKEFWDKIDEMLAKQREKALTIPLEERATFTSFEFSEALKYHLSVCRPKSKKKSSHQLPKWQVDISRAVEEMESYTQEELAKEEVEVDGDRDTLDRDPPRGKDWTSLHSAHVFPLAWSTKQYMRDMFDYERFQMIQECGLHQTDAVINTILMDACVHGWFDDYRFGIWPVRHGGKWYGRIFRFEDSSCDADGDWLLAAAPPVQFSRPGPGQRESGEQRMNCVVDERDRRDDRTRYDLTDEVILRQLLKVHFETCLHWHVKGMGWDK</sequence>
<proteinExistence type="predicted"/>
<dbReference type="InterPro" id="IPR003615">
    <property type="entry name" value="HNH_nuc"/>
</dbReference>
<evidence type="ECO:0000313" key="3">
    <source>
        <dbReference type="EMBL" id="KAJ7315198.1"/>
    </source>
</evidence>
<feature type="region of interest" description="Disordered" evidence="1">
    <location>
        <begin position="237"/>
        <end position="257"/>
    </location>
</feature>
<keyword evidence="4" id="KW-1185">Reference proteome</keyword>
<accession>A0AAD6ZC69</accession>
<evidence type="ECO:0000259" key="2">
    <source>
        <dbReference type="Pfam" id="PF13391"/>
    </source>
</evidence>
<gene>
    <name evidence="3" type="ORF">DFH08DRAFT_972222</name>
</gene>
<organism evidence="3 4">
    <name type="scientific">Mycena albidolilacea</name>
    <dbReference type="NCBI Taxonomy" id="1033008"/>
    <lineage>
        <taxon>Eukaryota</taxon>
        <taxon>Fungi</taxon>
        <taxon>Dikarya</taxon>
        <taxon>Basidiomycota</taxon>
        <taxon>Agaricomycotina</taxon>
        <taxon>Agaricomycetes</taxon>
        <taxon>Agaricomycetidae</taxon>
        <taxon>Agaricales</taxon>
        <taxon>Marasmiineae</taxon>
        <taxon>Mycenaceae</taxon>
        <taxon>Mycena</taxon>
    </lineage>
</organism>
<feature type="domain" description="HNH nuclease" evidence="2">
    <location>
        <begin position="261"/>
        <end position="324"/>
    </location>
</feature>
<dbReference type="Proteomes" id="UP001218218">
    <property type="component" value="Unassembled WGS sequence"/>
</dbReference>
<protein>
    <recommendedName>
        <fullName evidence="2">HNH nuclease domain-containing protein</fullName>
    </recommendedName>
</protein>
<dbReference type="Pfam" id="PF13391">
    <property type="entry name" value="HNH_2"/>
    <property type="match status" value="1"/>
</dbReference>
<evidence type="ECO:0000256" key="1">
    <source>
        <dbReference type="SAM" id="MobiDB-lite"/>
    </source>
</evidence>
<evidence type="ECO:0000313" key="4">
    <source>
        <dbReference type="Proteomes" id="UP001218218"/>
    </source>
</evidence>
<comment type="caution">
    <text evidence="3">The sequence shown here is derived from an EMBL/GenBank/DDBJ whole genome shotgun (WGS) entry which is preliminary data.</text>
</comment>
<dbReference type="EMBL" id="JARIHO010000063">
    <property type="protein sequence ID" value="KAJ7315198.1"/>
    <property type="molecule type" value="Genomic_DNA"/>
</dbReference>
<name>A0AAD6ZC69_9AGAR</name>
<dbReference type="AlphaFoldDB" id="A0AAD6ZC69"/>
<reference evidence="3" key="1">
    <citation type="submission" date="2023-03" db="EMBL/GenBank/DDBJ databases">
        <title>Massive genome expansion in bonnet fungi (Mycena s.s.) driven by repeated elements and novel gene families across ecological guilds.</title>
        <authorList>
            <consortium name="Lawrence Berkeley National Laboratory"/>
            <person name="Harder C.B."/>
            <person name="Miyauchi S."/>
            <person name="Viragh M."/>
            <person name="Kuo A."/>
            <person name="Thoen E."/>
            <person name="Andreopoulos B."/>
            <person name="Lu D."/>
            <person name="Skrede I."/>
            <person name="Drula E."/>
            <person name="Henrissat B."/>
            <person name="Morin E."/>
            <person name="Kohler A."/>
            <person name="Barry K."/>
            <person name="LaButti K."/>
            <person name="Morin E."/>
            <person name="Salamov A."/>
            <person name="Lipzen A."/>
            <person name="Mereny Z."/>
            <person name="Hegedus B."/>
            <person name="Baldrian P."/>
            <person name="Stursova M."/>
            <person name="Weitz H."/>
            <person name="Taylor A."/>
            <person name="Grigoriev I.V."/>
            <person name="Nagy L.G."/>
            <person name="Martin F."/>
            <person name="Kauserud H."/>
        </authorList>
    </citation>
    <scope>NUCLEOTIDE SEQUENCE</scope>
    <source>
        <strain evidence="3">CBHHK002</strain>
    </source>
</reference>
<feature type="region of interest" description="Disordered" evidence="1">
    <location>
        <begin position="1"/>
        <end position="29"/>
    </location>
</feature>